<evidence type="ECO:0000256" key="5">
    <source>
        <dbReference type="SAM" id="Phobius"/>
    </source>
</evidence>
<keyword evidence="4 5" id="KW-0472">Membrane</keyword>
<protein>
    <recommendedName>
        <fullName evidence="6">Receptor ligand binding region domain-containing protein</fullName>
    </recommendedName>
</protein>
<feature type="domain" description="Receptor ligand binding region" evidence="6">
    <location>
        <begin position="3"/>
        <end position="193"/>
    </location>
</feature>
<dbReference type="Gene3D" id="3.40.190.10">
    <property type="entry name" value="Periplasmic binding protein-like II"/>
    <property type="match status" value="1"/>
</dbReference>
<proteinExistence type="predicted"/>
<dbReference type="SUPFAM" id="SSF53850">
    <property type="entry name" value="Periplasmic binding protein-like II"/>
    <property type="match status" value="1"/>
</dbReference>
<evidence type="ECO:0000259" key="6">
    <source>
        <dbReference type="Pfam" id="PF01094"/>
    </source>
</evidence>
<dbReference type="Pfam" id="PF01094">
    <property type="entry name" value="ANF_receptor"/>
    <property type="match status" value="1"/>
</dbReference>
<dbReference type="OrthoDB" id="5984008at2759"/>
<keyword evidence="3 5" id="KW-1133">Transmembrane helix</keyword>
<dbReference type="AlphaFoldDB" id="A0A5J5C917"/>
<evidence type="ECO:0000256" key="2">
    <source>
        <dbReference type="ARBA" id="ARBA00022692"/>
    </source>
</evidence>
<reference evidence="7 8" key="1">
    <citation type="submission" date="2019-09" db="EMBL/GenBank/DDBJ databases">
        <title>A chromosome-level genome assembly of the Chinese tupelo Nyssa sinensis.</title>
        <authorList>
            <person name="Yang X."/>
            <person name="Kang M."/>
            <person name="Yang Y."/>
            <person name="Xiong H."/>
            <person name="Wang M."/>
            <person name="Zhang Z."/>
            <person name="Wang Z."/>
            <person name="Wu H."/>
            <person name="Ma T."/>
            <person name="Liu J."/>
            <person name="Xi Z."/>
        </authorList>
    </citation>
    <scope>NUCLEOTIDE SEQUENCE [LARGE SCALE GENOMIC DNA]</scope>
    <source>
        <strain evidence="7">J267</strain>
        <tissue evidence="7">Leaf</tissue>
    </source>
</reference>
<dbReference type="EMBL" id="CM018031">
    <property type="protein sequence ID" value="KAA8550520.1"/>
    <property type="molecule type" value="Genomic_DNA"/>
</dbReference>
<gene>
    <name evidence="7" type="ORF">F0562_002204</name>
</gene>
<dbReference type="GO" id="GO:0016020">
    <property type="term" value="C:membrane"/>
    <property type="evidence" value="ECO:0007669"/>
    <property type="project" value="UniProtKB-SubCell"/>
</dbReference>
<evidence type="ECO:0000256" key="1">
    <source>
        <dbReference type="ARBA" id="ARBA00004370"/>
    </source>
</evidence>
<keyword evidence="2 5" id="KW-0812">Transmembrane</keyword>
<evidence type="ECO:0000313" key="8">
    <source>
        <dbReference type="Proteomes" id="UP000325577"/>
    </source>
</evidence>
<organism evidence="7 8">
    <name type="scientific">Nyssa sinensis</name>
    <dbReference type="NCBI Taxonomy" id="561372"/>
    <lineage>
        <taxon>Eukaryota</taxon>
        <taxon>Viridiplantae</taxon>
        <taxon>Streptophyta</taxon>
        <taxon>Embryophyta</taxon>
        <taxon>Tracheophyta</taxon>
        <taxon>Spermatophyta</taxon>
        <taxon>Magnoliopsida</taxon>
        <taxon>eudicotyledons</taxon>
        <taxon>Gunneridae</taxon>
        <taxon>Pentapetalae</taxon>
        <taxon>asterids</taxon>
        <taxon>Cornales</taxon>
        <taxon>Nyssaceae</taxon>
        <taxon>Nyssa</taxon>
    </lineage>
</organism>
<dbReference type="SUPFAM" id="SSF53822">
    <property type="entry name" value="Periplasmic binding protein-like I"/>
    <property type="match status" value="1"/>
</dbReference>
<evidence type="ECO:0000256" key="3">
    <source>
        <dbReference type="ARBA" id="ARBA00022989"/>
    </source>
</evidence>
<accession>A0A5J5C917</accession>
<dbReference type="InterPro" id="IPR015683">
    <property type="entry name" value="Ionotropic_Glu_rcpt"/>
</dbReference>
<keyword evidence="8" id="KW-1185">Reference proteome</keyword>
<name>A0A5J5C917_9ASTE</name>
<sequence length="502" mass="56410">MATDDQILEELHKIMTMETTVVIVHMLPSLVSHLFLHVKRLGLMRGGYAWIITDKIMNFLYSMDSSVIDSMQGALGFKSYIPTSNELHNFTLRWRRKFHMEVMDLNVLGLWAYDAIWALAMAVEKVKMPQIREDSTTLRLDLMDLANIRASKSGSILLSEILQTRFKGLSGEFQLMNGKKLISKAFEIVNVIGKGDRRVGFWTLMDGITKEMNPSVEKKYSSSHTGLEAIIWPRGSTTTPKGWVLPMSGKKLRIGVPLKQGFHEFINVDIHPQTNATIVTGCCIDVFNTAIDALEYEVPYEFIPFVNANGQMAGTPSDLIYQVYLQGIIANNLNFEGLKQYSSPDKYADALSRGNNNGYVVAIMDEIPYIKLFLAKYPVGYAMIASEPTTNGFAFLIHFIVVIFSRALAHHYLTTEREHACQHSCKGHDCVQACSLSLSCDLLVKAGFSIIVRLLLAYASKDLEMKGTGSERNALNILDSLVYKLRVLPWLYKLISLIVIPD</sequence>
<dbReference type="Gene3D" id="3.40.50.2300">
    <property type="match status" value="2"/>
</dbReference>
<comment type="subcellular location">
    <subcellularLocation>
        <location evidence="1">Membrane</location>
    </subcellularLocation>
</comment>
<dbReference type="PANTHER" id="PTHR34836">
    <property type="entry name" value="OS06G0188250 PROTEIN"/>
    <property type="match status" value="1"/>
</dbReference>
<dbReference type="Proteomes" id="UP000325577">
    <property type="component" value="Linkage Group LG0"/>
</dbReference>
<evidence type="ECO:0000313" key="7">
    <source>
        <dbReference type="EMBL" id="KAA8550520.1"/>
    </source>
</evidence>
<dbReference type="InterPro" id="IPR001828">
    <property type="entry name" value="ANF_lig-bd_rcpt"/>
</dbReference>
<dbReference type="PANTHER" id="PTHR34836:SF6">
    <property type="entry name" value="PERIPLASMIC BINDING PROTEIN-LIKE I"/>
    <property type="match status" value="1"/>
</dbReference>
<feature type="transmembrane region" description="Helical" evidence="5">
    <location>
        <begin position="20"/>
        <end position="38"/>
    </location>
</feature>
<evidence type="ECO:0000256" key="4">
    <source>
        <dbReference type="ARBA" id="ARBA00023136"/>
    </source>
</evidence>
<dbReference type="InterPro" id="IPR028082">
    <property type="entry name" value="Peripla_BP_I"/>
</dbReference>